<organism evidence="2 3">
    <name type="scientific">Phreatobacter cathodiphilus</name>
    <dbReference type="NCBI Taxonomy" id="1868589"/>
    <lineage>
        <taxon>Bacteria</taxon>
        <taxon>Pseudomonadati</taxon>
        <taxon>Pseudomonadota</taxon>
        <taxon>Alphaproteobacteria</taxon>
        <taxon>Hyphomicrobiales</taxon>
        <taxon>Phreatobacteraceae</taxon>
        <taxon>Phreatobacter</taxon>
    </lineage>
</organism>
<dbReference type="Proteomes" id="UP000237889">
    <property type="component" value="Chromosome"/>
</dbReference>
<keyword evidence="3" id="KW-1185">Reference proteome</keyword>
<dbReference type="Pfam" id="PF22513">
    <property type="entry name" value="FitA-like_RHH"/>
    <property type="match status" value="1"/>
</dbReference>
<dbReference type="OrthoDB" id="2389872at2"/>
<dbReference type="AlphaFoldDB" id="A0A2S0N9K1"/>
<feature type="domain" description="Antitoxin FitA-like ribbon-helix-helix" evidence="1">
    <location>
        <begin position="2"/>
        <end position="40"/>
    </location>
</feature>
<dbReference type="RefSeq" id="WP_106748127.1">
    <property type="nucleotide sequence ID" value="NZ_CP027668.1"/>
</dbReference>
<dbReference type="GO" id="GO:0006355">
    <property type="term" value="P:regulation of DNA-templated transcription"/>
    <property type="evidence" value="ECO:0007669"/>
    <property type="project" value="InterPro"/>
</dbReference>
<dbReference type="EMBL" id="CP027668">
    <property type="protein sequence ID" value="AVO44786.1"/>
    <property type="molecule type" value="Genomic_DNA"/>
</dbReference>
<evidence type="ECO:0000313" key="3">
    <source>
        <dbReference type="Proteomes" id="UP000237889"/>
    </source>
</evidence>
<evidence type="ECO:0000259" key="1">
    <source>
        <dbReference type="Pfam" id="PF22513"/>
    </source>
</evidence>
<evidence type="ECO:0000313" key="2">
    <source>
        <dbReference type="EMBL" id="AVO44786.1"/>
    </source>
</evidence>
<dbReference type="GO" id="GO:0003677">
    <property type="term" value="F:DNA binding"/>
    <property type="evidence" value="ECO:0007669"/>
    <property type="project" value="UniProtKB-KW"/>
</dbReference>
<dbReference type="InterPro" id="IPR013321">
    <property type="entry name" value="Arc_rbn_hlx_hlx"/>
</dbReference>
<protein>
    <submittedName>
        <fullName evidence="2">DNA-binding protein</fullName>
    </submittedName>
</protein>
<name>A0A2S0N9K1_9HYPH</name>
<gene>
    <name evidence="2" type="ORF">C6569_06780</name>
</gene>
<proteinExistence type="predicted"/>
<sequence length="80" mass="9262">MATLTLKNIPDDLYERLRERAALHRRSINGEMIHCLEQALQPRRLTPEDRLQRIRSLRPAIDPQAVTHEDLVAAIDEGRP</sequence>
<dbReference type="KEGG" id="phr:C6569_06780"/>
<reference evidence="2 3" key="1">
    <citation type="submission" date="2018-03" db="EMBL/GenBank/DDBJ databases">
        <title>Genome sequencing of Phreatobacter sp.</title>
        <authorList>
            <person name="Kim S.-J."/>
            <person name="Heo J."/>
            <person name="Kwon S.-W."/>
        </authorList>
    </citation>
    <scope>NUCLEOTIDE SEQUENCE [LARGE SCALE GENOMIC DNA]</scope>
    <source>
        <strain evidence="2 3">S-12</strain>
    </source>
</reference>
<keyword evidence="2" id="KW-0238">DNA-binding</keyword>
<accession>A0A2S0N9K1</accession>
<dbReference type="SUPFAM" id="SSF47598">
    <property type="entry name" value="Ribbon-helix-helix"/>
    <property type="match status" value="1"/>
</dbReference>
<dbReference type="InterPro" id="IPR053853">
    <property type="entry name" value="FitA-like_RHH"/>
</dbReference>
<dbReference type="Gene3D" id="1.10.1220.10">
    <property type="entry name" value="Met repressor-like"/>
    <property type="match status" value="1"/>
</dbReference>
<dbReference type="InterPro" id="IPR010985">
    <property type="entry name" value="Ribbon_hlx_hlx"/>
</dbReference>